<evidence type="ECO:0000313" key="4">
    <source>
        <dbReference type="Proteomes" id="UP001239782"/>
    </source>
</evidence>
<feature type="chain" id="PRO_5041262486" evidence="1">
    <location>
        <begin position="19"/>
        <end position="163"/>
    </location>
</feature>
<dbReference type="KEGG" id="plei:Q9312_07760"/>
<dbReference type="Pfam" id="PF19780">
    <property type="entry name" value="DUF6265"/>
    <property type="match status" value="1"/>
</dbReference>
<gene>
    <name evidence="3" type="ORF">Q9312_07760</name>
</gene>
<name>A0AA51RWI9_9GAMM</name>
<evidence type="ECO:0000259" key="2">
    <source>
        <dbReference type="Pfam" id="PF19780"/>
    </source>
</evidence>
<dbReference type="RefSeq" id="WP_309204027.1">
    <property type="nucleotide sequence ID" value="NZ_CP133548.1"/>
</dbReference>
<dbReference type="AlphaFoldDB" id="A0AA51RWI9"/>
<reference evidence="3 4" key="1">
    <citation type="submission" date="2023-08" db="EMBL/GenBank/DDBJ databases">
        <title>Pleionea litopenaei sp. nov., isolated from stomach of juvenile Litopenaeus vannamei.</title>
        <authorList>
            <person name="Rho A.M."/>
            <person name="Hwang C.Y."/>
        </authorList>
    </citation>
    <scope>NUCLEOTIDE SEQUENCE [LARGE SCALE GENOMIC DNA]</scope>
    <source>
        <strain evidence="3 4">HL-JVS1</strain>
    </source>
</reference>
<evidence type="ECO:0000313" key="3">
    <source>
        <dbReference type="EMBL" id="WMS88804.1"/>
    </source>
</evidence>
<dbReference type="EMBL" id="CP133548">
    <property type="protein sequence ID" value="WMS88804.1"/>
    <property type="molecule type" value="Genomic_DNA"/>
</dbReference>
<keyword evidence="4" id="KW-1185">Reference proteome</keyword>
<keyword evidence="1" id="KW-0732">Signal</keyword>
<protein>
    <submittedName>
        <fullName evidence="3">DUF6265 family protein</fullName>
    </submittedName>
</protein>
<organism evidence="3 4">
    <name type="scientific">Pleionea litopenaei</name>
    <dbReference type="NCBI Taxonomy" id="3070815"/>
    <lineage>
        <taxon>Bacteria</taxon>
        <taxon>Pseudomonadati</taxon>
        <taxon>Pseudomonadota</taxon>
        <taxon>Gammaproteobacteria</taxon>
        <taxon>Oceanospirillales</taxon>
        <taxon>Pleioneaceae</taxon>
        <taxon>Pleionea</taxon>
    </lineage>
</organism>
<dbReference type="InterPro" id="IPR046232">
    <property type="entry name" value="DUF6265"/>
</dbReference>
<sequence length="163" mass="18486">MKAVIIIVLSLAVAKAQGAEECSSLNQLQWLEGTWYEQKAGQPKNNTDKPSKQTVEQWTVVSPYTLEGSGSVIERGNKTNIESLRIVKMSGEVFYIAKVKHNSLPIPLKLIKCSDGQYFFQNQNHDFPKRIDYYKIDEKTMRVKVSEDGVKGFVVNFKQADLK</sequence>
<proteinExistence type="predicted"/>
<evidence type="ECO:0000256" key="1">
    <source>
        <dbReference type="SAM" id="SignalP"/>
    </source>
</evidence>
<dbReference type="Proteomes" id="UP001239782">
    <property type="component" value="Chromosome"/>
</dbReference>
<feature type="domain" description="DUF6265" evidence="2">
    <location>
        <begin position="29"/>
        <end position="146"/>
    </location>
</feature>
<feature type="signal peptide" evidence="1">
    <location>
        <begin position="1"/>
        <end position="18"/>
    </location>
</feature>
<accession>A0AA51RWI9</accession>